<evidence type="ECO:0000256" key="1">
    <source>
        <dbReference type="ARBA" id="ARBA00004574"/>
    </source>
</evidence>
<keyword evidence="3" id="KW-0779">Telomere</keyword>
<dbReference type="Pfam" id="PF02765">
    <property type="entry name" value="POT1"/>
    <property type="match status" value="1"/>
</dbReference>
<name>C6THH8_SOYBN</name>
<dbReference type="SMART" id="SM00976">
    <property type="entry name" value="Telo_bind"/>
    <property type="match status" value="1"/>
</dbReference>
<accession>C6THH8</accession>
<keyword evidence="2" id="KW-0158">Chromosome</keyword>
<dbReference type="GO" id="GO:0000723">
    <property type="term" value="P:telomere maintenance"/>
    <property type="evidence" value="ECO:0007669"/>
    <property type="project" value="InterPro"/>
</dbReference>
<evidence type="ECO:0000256" key="2">
    <source>
        <dbReference type="ARBA" id="ARBA00022454"/>
    </source>
</evidence>
<comment type="subcellular location">
    <subcellularLocation>
        <location evidence="1">Chromosome</location>
        <location evidence="1">Telomere</location>
    </subcellularLocation>
</comment>
<dbReference type="PANTHER" id="PTHR14513:SF0">
    <property type="entry name" value="PROTECTION OF TELOMERES PROTEIN 1"/>
    <property type="match status" value="1"/>
</dbReference>
<evidence type="ECO:0000256" key="4">
    <source>
        <dbReference type="ARBA" id="ARBA00023125"/>
    </source>
</evidence>
<sequence length="256" mass="29292">MSSRKRTGMREGYEFMPIRDVGRSVGQKAKLIGVILDFGFPKKSKGTDFCCCLRIIDETHHQISMAINMFEENVERLPRLAAVGDVVVLCCVEVKSFKGEVNVTFNKRFSSFGLYKGKDGDDLDPYHVSSYFHHVREDESLIVKLRKWLMNFQPHEDSSNFPMLREIKEETSVNLACKILHFCETAKDEWIIFSWDGTNTPSNVMCSKLEEEINCPLPLQLEPLPLSREVLCTLPVAGSILRIMFDKVVVKIICTF</sequence>
<dbReference type="PANTHER" id="PTHR14513">
    <property type="entry name" value="PROTECTION OF TELOMERES 1"/>
    <property type="match status" value="1"/>
</dbReference>
<evidence type="ECO:0000256" key="3">
    <source>
        <dbReference type="ARBA" id="ARBA00022895"/>
    </source>
</evidence>
<keyword evidence="4" id="KW-0238">DNA-binding</keyword>
<evidence type="ECO:0000313" key="7">
    <source>
        <dbReference type="EMBL" id="ACU21280.1"/>
    </source>
</evidence>
<dbReference type="Gene3D" id="2.40.50.140">
    <property type="entry name" value="Nucleic acid-binding proteins"/>
    <property type="match status" value="1"/>
</dbReference>
<evidence type="ECO:0000256" key="5">
    <source>
        <dbReference type="ARBA" id="ARBA00073561"/>
    </source>
</evidence>
<dbReference type="FunFam" id="2.40.50.140:FF:000541">
    <property type="entry name" value="Telomere-binding protein subunit alpha"/>
    <property type="match status" value="1"/>
</dbReference>
<proteinExistence type="evidence at transcript level"/>
<dbReference type="InterPro" id="IPR028389">
    <property type="entry name" value="POT1"/>
</dbReference>
<dbReference type="InterPro" id="IPR012340">
    <property type="entry name" value="NA-bd_OB-fold"/>
</dbReference>
<reference evidence="7" key="1">
    <citation type="submission" date="2009-08" db="EMBL/GenBank/DDBJ databases">
        <authorList>
            <person name="Cheung F."/>
            <person name="Xiao Y."/>
            <person name="Chan A."/>
            <person name="Moskal W."/>
            <person name="Town C.D."/>
        </authorList>
    </citation>
    <scope>NUCLEOTIDE SEQUENCE</scope>
</reference>
<dbReference type="EMBL" id="BT097099">
    <property type="protein sequence ID" value="ACU21280.1"/>
    <property type="molecule type" value="mRNA"/>
</dbReference>
<evidence type="ECO:0000259" key="6">
    <source>
        <dbReference type="SMART" id="SM00976"/>
    </source>
</evidence>
<dbReference type="GO" id="GO:0043047">
    <property type="term" value="F:single-stranded telomeric DNA binding"/>
    <property type="evidence" value="ECO:0007669"/>
    <property type="project" value="InterPro"/>
</dbReference>
<protein>
    <recommendedName>
        <fullName evidence="5">Telomere-binding protein subunit alpha</fullName>
    </recommendedName>
</protein>
<dbReference type="GO" id="GO:0000781">
    <property type="term" value="C:chromosome, telomeric region"/>
    <property type="evidence" value="ECO:0007669"/>
    <property type="project" value="UniProtKB-SubCell"/>
</dbReference>
<dbReference type="AlphaFoldDB" id="C6THH8"/>
<feature type="domain" description="Telomeric single stranded DNA binding POT1/Cdc13" evidence="6">
    <location>
        <begin position="15"/>
        <end position="150"/>
    </location>
</feature>
<dbReference type="ExpressionAtlas" id="C6THH8">
    <property type="expression patterns" value="baseline and differential"/>
</dbReference>
<dbReference type="InterPro" id="IPR011564">
    <property type="entry name" value="Telomer_end-bd_POT1/Cdc13"/>
</dbReference>
<organism evidence="7">
    <name type="scientific">Glycine max</name>
    <name type="common">Soybean</name>
    <name type="synonym">Glycine hispida</name>
    <dbReference type="NCBI Taxonomy" id="3847"/>
    <lineage>
        <taxon>Eukaryota</taxon>
        <taxon>Viridiplantae</taxon>
        <taxon>Streptophyta</taxon>
        <taxon>Embryophyta</taxon>
        <taxon>Tracheophyta</taxon>
        <taxon>Spermatophyta</taxon>
        <taxon>Magnoliopsida</taxon>
        <taxon>eudicotyledons</taxon>
        <taxon>Gunneridae</taxon>
        <taxon>Pentapetalae</taxon>
        <taxon>rosids</taxon>
        <taxon>fabids</taxon>
        <taxon>Fabales</taxon>
        <taxon>Fabaceae</taxon>
        <taxon>Papilionoideae</taxon>
        <taxon>50 kb inversion clade</taxon>
        <taxon>NPAAA clade</taxon>
        <taxon>indigoferoid/millettioid clade</taxon>
        <taxon>Phaseoleae</taxon>
        <taxon>Glycine</taxon>
        <taxon>Glycine subgen. Soja</taxon>
    </lineage>
</organism>
<dbReference type="SUPFAM" id="SSF50249">
    <property type="entry name" value="Nucleic acid-binding proteins"/>
    <property type="match status" value="2"/>
</dbReference>
<dbReference type="CDD" id="cd04497">
    <property type="entry name" value="hPOT1_OB1_like"/>
    <property type="match status" value="1"/>
</dbReference>